<dbReference type="RefSeq" id="WP_047755051.1">
    <property type="nucleotide sequence ID" value="NZ_CAJUHA010000005.1"/>
</dbReference>
<dbReference type="PATRIC" id="fig|1330330.3.peg.1810"/>
<dbReference type="AlphaFoldDB" id="A0A0G2ZCT3"/>
<evidence type="ECO:0000256" key="7">
    <source>
        <dbReference type="ARBA" id="ARBA00022801"/>
    </source>
</evidence>
<dbReference type="InterPro" id="IPR007581">
    <property type="entry name" value="Endonuclease-V"/>
</dbReference>
<comment type="function">
    <text evidence="10">DNA repair enzyme involved in the repair of deaminated bases. Selectively cleaves double-stranded DNA at the second phosphodiester bond 3' to a deoxyinosine leaving behind the intact lesion on the nicked DNA.</text>
</comment>
<keyword evidence="3 10" id="KW-0540">Nuclease</keyword>
<dbReference type="OrthoDB" id="9790916at2"/>
<keyword evidence="4 10" id="KW-0479">Metal-binding</keyword>
<dbReference type="STRING" id="1330330.IX53_08900"/>
<dbReference type="GO" id="GO:0003727">
    <property type="term" value="F:single-stranded RNA binding"/>
    <property type="evidence" value="ECO:0007669"/>
    <property type="project" value="TreeGrafter"/>
</dbReference>
<sequence>MQMKPDNWNLKTDQAIKLQNQLRSRLISSLPEGFELQTLAGVDVSFPGPGVGLCVIVVLSAVTGEVLEIAHHSMKVTFPYIPGLLSFREGPIFVETVTRLKVKPDLYFFDGQGIAHPRGLGLAAHMGLILKKPTIGVAKSHLFGHYEEPGNEKGTWSPLKDDKGGIIGAVVRTRAGKKPVFVSPGHLIDVEHSIEYTLKYTTKFRIPEPTRLAHLWTQKLKKSL</sequence>
<reference evidence="11 12" key="1">
    <citation type="submission" date="2015-04" db="EMBL/GenBank/DDBJ databases">
        <title>Complete Genome Sequence of Kosmotoga pacifica SLHLJ1.</title>
        <authorList>
            <person name="Jiang L.J."/>
            <person name="Shao Z.Z."/>
            <person name="Jebbar M."/>
        </authorList>
    </citation>
    <scope>NUCLEOTIDE SEQUENCE [LARGE SCALE GENOMIC DNA]</scope>
    <source>
        <strain evidence="11 12">SLHLJ1</strain>
    </source>
</reference>
<keyword evidence="9 10" id="KW-0234">DNA repair</keyword>
<comment type="catalytic activity">
    <reaction evidence="10">
        <text>Endonucleolytic cleavage at apurinic or apyrimidinic sites to products with a 5'-phosphate.</text>
        <dbReference type="EC" id="3.1.21.7"/>
    </reaction>
</comment>
<dbReference type="GO" id="GO:0000287">
    <property type="term" value="F:magnesium ion binding"/>
    <property type="evidence" value="ECO:0007669"/>
    <property type="project" value="UniProtKB-UniRule"/>
</dbReference>
<dbReference type="InterPro" id="IPR053396">
    <property type="entry name" value="Endonuclease_V-like"/>
</dbReference>
<proteinExistence type="inferred from homology"/>
<name>A0A0G2ZCT3_9BACT</name>
<gene>
    <name evidence="10" type="primary">nfi</name>
    <name evidence="11" type="ORF">IX53_08900</name>
</gene>
<accession>A0A0G2ZCT3</accession>
<feature type="binding site" evidence="10">
    <location>
        <position position="43"/>
    </location>
    <ligand>
        <name>Mg(2+)</name>
        <dbReference type="ChEBI" id="CHEBI:18420"/>
    </ligand>
</feature>
<dbReference type="GO" id="GO:0006281">
    <property type="term" value="P:DNA repair"/>
    <property type="evidence" value="ECO:0007669"/>
    <property type="project" value="UniProtKB-UniRule"/>
</dbReference>
<protein>
    <recommendedName>
        <fullName evidence="10">Endonuclease V</fullName>
        <ecNumber evidence="10">3.1.21.7</ecNumber>
    </recommendedName>
    <alternativeName>
        <fullName evidence="10">Deoxyinosine 3'endonuclease</fullName>
    </alternativeName>
    <alternativeName>
        <fullName evidence="10">Deoxyribonuclease V</fullName>
        <shortName evidence="10">DNase V</shortName>
    </alternativeName>
</protein>
<comment type="subcellular location">
    <subcellularLocation>
        <location evidence="1 10">Cytoplasm</location>
    </subcellularLocation>
</comment>
<dbReference type="Proteomes" id="UP000035159">
    <property type="component" value="Chromosome"/>
</dbReference>
<evidence type="ECO:0000256" key="1">
    <source>
        <dbReference type="ARBA" id="ARBA00004496"/>
    </source>
</evidence>
<evidence type="ECO:0000256" key="3">
    <source>
        <dbReference type="ARBA" id="ARBA00022722"/>
    </source>
</evidence>
<dbReference type="EC" id="3.1.21.7" evidence="10"/>
<evidence type="ECO:0000256" key="6">
    <source>
        <dbReference type="ARBA" id="ARBA00022763"/>
    </source>
</evidence>
<dbReference type="KEGG" id="kpf:IX53_08900"/>
<evidence type="ECO:0000256" key="2">
    <source>
        <dbReference type="ARBA" id="ARBA00022490"/>
    </source>
</evidence>
<dbReference type="GO" id="GO:0043737">
    <property type="term" value="F:deoxyribonuclease V activity"/>
    <property type="evidence" value="ECO:0007669"/>
    <property type="project" value="UniProtKB-UniRule"/>
</dbReference>
<keyword evidence="7 10" id="KW-0378">Hydrolase</keyword>
<evidence type="ECO:0000256" key="9">
    <source>
        <dbReference type="ARBA" id="ARBA00023204"/>
    </source>
</evidence>
<dbReference type="Gene3D" id="3.30.2170.10">
    <property type="entry name" value="archaeoglobus fulgidus dsm 4304 superfamily"/>
    <property type="match status" value="1"/>
</dbReference>
<dbReference type="PANTHER" id="PTHR28511:SF1">
    <property type="entry name" value="ENDONUCLEASE V"/>
    <property type="match status" value="1"/>
</dbReference>
<dbReference type="HAMAP" id="MF_00801">
    <property type="entry name" value="Endonuclease_5"/>
    <property type="match status" value="1"/>
</dbReference>
<dbReference type="EMBL" id="CP011232">
    <property type="protein sequence ID" value="AKI97916.1"/>
    <property type="molecule type" value="Genomic_DNA"/>
</dbReference>
<keyword evidence="2 10" id="KW-0963">Cytoplasm</keyword>
<dbReference type="PANTHER" id="PTHR28511">
    <property type="entry name" value="ENDONUCLEASE V"/>
    <property type="match status" value="1"/>
</dbReference>
<evidence type="ECO:0000256" key="10">
    <source>
        <dbReference type="HAMAP-Rule" id="MF_00801"/>
    </source>
</evidence>
<organism evidence="11 12">
    <name type="scientific">Kosmotoga pacifica</name>
    <dbReference type="NCBI Taxonomy" id="1330330"/>
    <lineage>
        <taxon>Bacteria</taxon>
        <taxon>Thermotogati</taxon>
        <taxon>Thermotogota</taxon>
        <taxon>Thermotogae</taxon>
        <taxon>Kosmotogales</taxon>
        <taxon>Kosmotogaceae</taxon>
        <taxon>Kosmotoga</taxon>
    </lineage>
</organism>
<dbReference type="Pfam" id="PF04493">
    <property type="entry name" value="Endonuclease_5"/>
    <property type="match status" value="1"/>
</dbReference>
<keyword evidence="6 10" id="KW-0227">DNA damage</keyword>
<evidence type="ECO:0000313" key="12">
    <source>
        <dbReference type="Proteomes" id="UP000035159"/>
    </source>
</evidence>
<comment type="similarity">
    <text evidence="10">Belongs to the endonuclease V family.</text>
</comment>
<keyword evidence="12" id="KW-1185">Reference proteome</keyword>
<feature type="binding site" evidence="10">
    <location>
        <position position="110"/>
    </location>
    <ligand>
        <name>Mg(2+)</name>
        <dbReference type="ChEBI" id="CHEBI:18420"/>
    </ligand>
</feature>
<feature type="site" description="Interaction with target DNA" evidence="10">
    <location>
        <position position="80"/>
    </location>
</feature>
<evidence type="ECO:0000256" key="8">
    <source>
        <dbReference type="ARBA" id="ARBA00022842"/>
    </source>
</evidence>
<evidence type="ECO:0000313" key="11">
    <source>
        <dbReference type="EMBL" id="AKI97916.1"/>
    </source>
</evidence>
<dbReference type="NCBIfam" id="NF041102">
    <property type="entry name" value="endonuc_V_Ttgales"/>
    <property type="match status" value="1"/>
</dbReference>
<dbReference type="GO" id="GO:0005737">
    <property type="term" value="C:cytoplasm"/>
    <property type="evidence" value="ECO:0007669"/>
    <property type="project" value="UniProtKB-SubCell"/>
</dbReference>
<dbReference type="CDD" id="cd06559">
    <property type="entry name" value="Endonuclease_V"/>
    <property type="match status" value="1"/>
</dbReference>
<comment type="cofactor">
    <cofactor evidence="10">
        <name>Mg(2+)</name>
        <dbReference type="ChEBI" id="CHEBI:18420"/>
    </cofactor>
</comment>
<evidence type="ECO:0000256" key="4">
    <source>
        <dbReference type="ARBA" id="ARBA00022723"/>
    </source>
</evidence>
<dbReference type="GO" id="GO:0016891">
    <property type="term" value="F:RNA endonuclease activity producing 5'-phosphomonoesters, hydrolytic mechanism"/>
    <property type="evidence" value="ECO:0007669"/>
    <property type="project" value="TreeGrafter"/>
</dbReference>
<evidence type="ECO:0000256" key="5">
    <source>
        <dbReference type="ARBA" id="ARBA00022759"/>
    </source>
</evidence>
<keyword evidence="5 10" id="KW-0255">Endonuclease</keyword>
<keyword evidence="8 10" id="KW-0460">Magnesium</keyword>